<dbReference type="Gene3D" id="1.20.1270.180">
    <property type="match status" value="1"/>
</dbReference>
<dbReference type="RefSeq" id="WP_121973199.1">
    <property type="nucleotide sequence ID" value="NZ_OOGT01000025.1"/>
</dbReference>
<dbReference type="EMBL" id="OOGT01000025">
    <property type="protein sequence ID" value="SPL69680.1"/>
    <property type="molecule type" value="Genomic_DNA"/>
</dbReference>
<evidence type="ECO:0000256" key="1">
    <source>
        <dbReference type="SAM" id="SignalP"/>
    </source>
</evidence>
<dbReference type="Proteomes" id="UP000245974">
    <property type="component" value="Unassembled WGS sequence"/>
</dbReference>
<dbReference type="Pfam" id="PF07007">
    <property type="entry name" value="LprI"/>
    <property type="match status" value="1"/>
</dbReference>
<keyword evidence="1" id="KW-0732">Signal</keyword>
<name>A0A2U3MW77_9GAMM</name>
<dbReference type="InterPro" id="IPR009739">
    <property type="entry name" value="LprI-like_N"/>
</dbReference>
<accession>A0A2U3MW77</accession>
<organism evidence="3 4">
    <name type="scientific">Acinetobacter stercoris</name>
    <dbReference type="NCBI Taxonomy" id="2126983"/>
    <lineage>
        <taxon>Bacteria</taxon>
        <taxon>Pseudomonadati</taxon>
        <taxon>Pseudomonadota</taxon>
        <taxon>Gammaproteobacteria</taxon>
        <taxon>Moraxellales</taxon>
        <taxon>Moraxellaceae</taxon>
        <taxon>Acinetobacter</taxon>
    </lineage>
</organism>
<keyword evidence="4" id="KW-1185">Reference proteome</keyword>
<feature type="chain" id="PRO_5015743425" description="Lysozyme inhibitor LprI-like N-terminal domain-containing protein" evidence="1">
    <location>
        <begin position="24"/>
        <end position="124"/>
    </location>
</feature>
<evidence type="ECO:0000313" key="3">
    <source>
        <dbReference type="EMBL" id="SPL69680.1"/>
    </source>
</evidence>
<gene>
    <name evidence="3" type="ORF">KPC_0858</name>
</gene>
<dbReference type="PANTHER" id="PTHR39176">
    <property type="entry name" value="PERIPLASMIC PROTEIN-RELATED"/>
    <property type="match status" value="1"/>
</dbReference>
<dbReference type="OrthoDB" id="5588171at2"/>
<reference evidence="4" key="1">
    <citation type="submission" date="2018-03" db="EMBL/GenBank/DDBJ databases">
        <authorList>
            <person name="Blom J."/>
        </authorList>
    </citation>
    <scope>NUCLEOTIDE SEQUENCE [LARGE SCALE GENOMIC DNA]</scope>
    <source>
        <strain evidence="4">KPC-SM-21</strain>
    </source>
</reference>
<dbReference type="PANTHER" id="PTHR39176:SF1">
    <property type="entry name" value="PERIPLASMIC PROTEIN"/>
    <property type="match status" value="1"/>
</dbReference>
<proteinExistence type="predicted"/>
<protein>
    <recommendedName>
        <fullName evidence="2">Lysozyme inhibitor LprI-like N-terminal domain-containing protein</fullName>
    </recommendedName>
</protein>
<feature type="signal peptide" evidence="1">
    <location>
        <begin position="1"/>
        <end position="23"/>
    </location>
</feature>
<dbReference type="AlphaFoldDB" id="A0A2U3MW77"/>
<sequence>MTAINKLLVLGFCSLLLMNTTHADKVRCTNPNGTTFNEISTCLYEDYQYYDKQLNVVYKKKLSSLSSYKKNKLKQSELKWIKTRDRECNALVDELNYGKESHFAATECKTDMTKERIEFIKNYK</sequence>
<feature type="domain" description="Lysozyme inhibitor LprI-like N-terminal" evidence="2">
    <location>
        <begin position="28"/>
        <end position="118"/>
    </location>
</feature>
<dbReference type="InParanoid" id="A0A2U3MW77"/>
<evidence type="ECO:0000313" key="4">
    <source>
        <dbReference type="Proteomes" id="UP000245974"/>
    </source>
</evidence>
<evidence type="ECO:0000259" key="2">
    <source>
        <dbReference type="Pfam" id="PF07007"/>
    </source>
</evidence>